<feature type="transmembrane region" description="Helical" evidence="7">
    <location>
        <begin position="144"/>
        <end position="165"/>
    </location>
</feature>
<evidence type="ECO:0000259" key="8">
    <source>
        <dbReference type="PROSITE" id="PS50928"/>
    </source>
</evidence>
<dbReference type="AlphaFoldDB" id="A0A172TH86"/>
<dbReference type="PANTHER" id="PTHR43744">
    <property type="entry name" value="ABC TRANSPORTER PERMEASE PROTEIN MG189-RELATED-RELATED"/>
    <property type="match status" value="1"/>
</dbReference>
<dbReference type="GO" id="GO:0005886">
    <property type="term" value="C:plasma membrane"/>
    <property type="evidence" value="ECO:0007669"/>
    <property type="project" value="UniProtKB-SubCell"/>
</dbReference>
<evidence type="ECO:0000256" key="6">
    <source>
        <dbReference type="ARBA" id="ARBA00023136"/>
    </source>
</evidence>
<keyword evidence="4 7" id="KW-0812">Transmembrane</keyword>
<protein>
    <submittedName>
        <fullName evidence="9">ABC transporter permease</fullName>
    </submittedName>
</protein>
<evidence type="ECO:0000313" key="9">
    <source>
        <dbReference type="EMBL" id="ANE46419.1"/>
    </source>
</evidence>
<dbReference type="KEGG" id="pswu:SY83_09175"/>
<comment type="similarity">
    <text evidence="7">Belongs to the binding-protein-dependent transport system permease family.</text>
</comment>
<accession>A0A172TH86</accession>
<dbReference type="GO" id="GO:0055085">
    <property type="term" value="P:transmembrane transport"/>
    <property type="evidence" value="ECO:0007669"/>
    <property type="project" value="InterPro"/>
</dbReference>
<evidence type="ECO:0000256" key="3">
    <source>
        <dbReference type="ARBA" id="ARBA00022475"/>
    </source>
</evidence>
<feature type="domain" description="ABC transmembrane type-1" evidence="8">
    <location>
        <begin position="78"/>
        <end position="286"/>
    </location>
</feature>
<keyword evidence="2 7" id="KW-0813">Transport</keyword>
<dbReference type="OrthoDB" id="9810086at2"/>
<dbReference type="EMBL" id="CP011388">
    <property type="protein sequence ID" value="ANE46419.1"/>
    <property type="molecule type" value="Genomic_DNA"/>
</dbReference>
<dbReference type="STRING" id="1178515.SY83_09175"/>
<keyword evidence="5 7" id="KW-1133">Transmembrane helix</keyword>
<evidence type="ECO:0000256" key="7">
    <source>
        <dbReference type="RuleBase" id="RU363032"/>
    </source>
</evidence>
<dbReference type="Gene3D" id="1.10.3720.10">
    <property type="entry name" value="MetI-like"/>
    <property type="match status" value="1"/>
</dbReference>
<keyword evidence="10" id="KW-1185">Reference proteome</keyword>
<dbReference type="PATRIC" id="fig|1178515.4.peg.1831"/>
<dbReference type="PROSITE" id="PS50928">
    <property type="entry name" value="ABC_TM1"/>
    <property type="match status" value="1"/>
</dbReference>
<feature type="transmembrane region" description="Helical" evidence="7">
    <location>
        <begin position="113"/>
        <end position="132"/>
    </location>
</feature>
<evidence type="ECO:0000256" key="4">
    <source>
        <dbReference type="ARBA" id="ARBA00022692"/>
    </source>
</evidence>
<dbReference type="CDD" id="cd06261">
    <property type="entry name" value="TM_PBP2"/>
    <property type="match status" value="1"/>
</dbReference>
<proteinExistence type="inferred from homology"/>
<feature type="transmembrane region" description="Helical" evidence="7">
    <location>
        <begin position="17"/>
        <end position="35"/>
    </location>
</feature>
<sequence length="301" mass="33998">MGCTGVKLTWQDKSLNMINYFLLLLLALVTFYPFWNTLVMSFNIGSDTSLGGITFWPRAFTTENYKVVFSNDQFFQSLLISAARAVSGTLLSIFFTAIFAYSMSKKELIGRSGYMVTAVITMYFSGGLIPTYLWMRELHLFNNFWVLIIPGLISVWNMIVFRTFFAELPEGLEESAKVDGCNHFGIFFRIVLPVSGPVLATLSLFTAVYLWNEWFYAGIYINNQNLLPIQTYLMNVINSNSFAEQMAQLTGTTNVQGMKSTVTSKSLQMATLMVATIPIIMVYPFVQKYFVKGVLVGSLKE</sequence>
<dbReference type="PANTHER" id="PTHR43744:SF9">
    <property type="entry name" value="POLYGALACTURONAN_RHAMNOGALACTURONAN TRANSPORT SYSTEM PERMEASE PROTEIN YTCP"/>
    <property type="match status" value="1"/>
</dbReference>
<keyword evidence="6 7" id="KW-0472">Membrane</keyword>
<comment type="subcellular location">
    <subcellularLocation>
        <location evidence="1 7">Cell membrane</location>
        <topology evidence="1 7">Multi-pass membrane protein</topology>
    </subcellularLocation>
</comment>
<feature type="transmembrane region" description="Helical" evidence="7">
    <location>
        <begin position="78"/>
        <end position="101"/>
    </location>
</feature>
<dbReference type="SUPFAM" id="SSF161098">
    <property type="entry name" value="MetI-like"/>
    <property type="match status" value="1"/>
</dbReference>
<dbReference type="InterPro" id="IPR035906">
    <property type="entry name" value="MetI-like_sf"/>
</dbReference>
<name>A0A172TH86_9BACL</name>
<feature type="transmembrane region" description="Helical" evidence="7">
    <location>
        <begin position="186"/>
        <end position="211"/>
    </location>
</feature>
<dbReference type="Pfam" id="PF00528">
    <property type="entry name" value="BPD_transp_1"/>
    <property type="match status" value="1"/>
</dbReference>
<dbReference type="InterPro" id="IPR000515">
    <property type="entry name" value="MetI-like"/>
</dbReference>
<organism evidence="9 10">
    <name type="scientific">Paenibacillus swuensis</name>
    <dbReference type="NCBI Taxonomy" id="1178515"/>
    <lineage>
        <taxon>Bacteria</taxon>
        <taxon>Bacillati</taxon>
        <taxon>Bacillota</taxon>
        <taxon>Bacilli</taxon>
        <taxon>Bacillales</taxon>
        <taxon>Paenibacillaceae</taxon>
        <taxon>Paenibacillus</taxon>
    </lineage>
</organism>
<evidence type="ECO:0000256" key="5">
    <source>
        <dbReference type="ARBA" id="ARBA00022989"/>
    </source>
</evidence>
<gene>
    <name evidence="9" type="ORF">SY83_09175</name>
</gene>
<evidence type="ECO:0000313" key="10">
    <source>
        <dbReference type="Proteomes" id="UP000076927"/>
    </source>
</evidence>
<evidence type="ECO:0000256" key="2">
    <source>
        <dbReference type="ARBA" id="ARBA00022448"/>
    </source>
</evidence>
<evidence type="ECO:0000256" key="1">
    <source>
        <dbReference type="ARBA" id="ARBA00004651"/>
    </source>
</evidence>
<keyword evidence="3" id="KW-1003">Cell membrane</keyword>
<feature type="transmembrane region" description="Helical" evidence="7">
    <location>
        <begin position="267"/>
        <end position="286"/>
    </location>
</feature>
<reference evidence="9 10" key="1">
    <citation type="submission" date="2015-01" db="EMBL/GenBank/DDBJ databases">
        <title>Paenibacillus swuensis/DY6/whole genome sequencing.</title>
        <authorList>
            <person name="Kim M.K."/>
            <person name="Srinivasan S."/>
            <person name="Lee J.-J."/>
        </authorList>
    </citation>
    <scope>NUCLEOTIDE SEQUENCE [LARGE SCALE GENOMIC DNA]</scope>
    <source>
        <strain evidence="9 10">DY6</strain>
    </source>
</reference>
<dbReference type="Proteomes" id="UP000076927">
    <property type="component" value="Chromosome"/>
</dbReference>